<sequence length="695" mass="74803">LTRLGELKGEYQAAKKKKGGGSSSATSRALSVCFGIVSKGRDDGNYRTIFSGNDRGVVSEWRVEVKEGDDGTLSLGNTTCVSDSMRILPHTNAGGGVLVWSLKALSKDRIVSGDSSGCLTLWDVDKHVQLQRIREHQADILCMTVRRSSENHDLAIFTTGVDAKISKFAEASNGELTVKTSYFVNRRDVNAISLHPLREILVCGGNDGQLVITSTKAQFTPTKLPHFHGLASSPSGGGVVRCSSSRRLVLTVWRNSMKIWYIPDKSAAASIAGSGSNESLDTLANGGVGVDTPTRTNKPICLQEVALSAPDHIVASDMSKNGEIIACCTASGGVRIFSFVLDELELSRLAVVPDLKNVTALCLDDNSQGSSICYAADSDSARIQRLDASAPTGEHAPWGSPFRGVVTRMALSPIAKNGSRCLVVADSYGDVHCMGISESGSEPAFSRTCCLPSHRRNKKAKRRLGAIENRNTGKIFATSISFSKDGNLCFITSSSSMLYCFKIGPKAFDLLWHVDVRANISQTNRQHTKGVAVAESRVEIPGQIFHTVQVTSVEARTKQGSPTSVKVVLFADSLILAGDIKCDKSPVEAAFTVVKSRFSDDTESKRWMGSHVLGCAQLDEQDWLHGYTDTIPNGIDGEEEGVSPKKRRRRASSAGGVVVAAAGAQDRSLVLCSVIDQTDIDQQLPPAFDRKHFYR</sequence>
<dbReference type="InterPro" id="IPR001680">
    <property type="entry name" value="WD40_rpt"/>
</dbReference>
<dbReference type="OMA" id="TSTKAQF"/>
<organism evidence="2 3">
    <name type="scientific">Perkinsus olseni</name>
    <name type="common">Perkinsus atlanticus</name>
    <dbReference type="NCBI Taxonomy" id="32597"/>
    <lineage>
        <taxon>Eukaryota</taxon>
        <taxon>Sar</taxon>
        <taxon>Alveolata</taxon>
        <taxon>Perkinsozoa</taxon>
        <taxon>Perkinsea</taxon>
        <taxon>Perkinsida</taxon>
        <taxon>Perkinsidae</taxon>
        <taxon>Perkinsus</taxon>
    </lineage>
</organism>
<dbReference type="SMART" id="SM00320">
    <property type="entry name" value="WD40"/>
    <property type="match status" value="5"/>
</dbReference>
<protein>
    <submittedName>
        <fullName evidence="2">Cirrhosis, autosomal recessive 1A (Cirhin)</fullName>
    </submittedName>
</protein>
<dbReference type="SUPFAM" id="SSF50978">
    <property type="entry name" value="WD40 repeat-like"/>
    <property type="match status" value="1"/>
</dbReference>
<dbReference type="SUPFAM" id="SSF63825">
    <property type="entry name" value="YWTD domain"/>
    <property type="match status" value="1"/>
</dbReference>
<dbReference type="InterPro" id="IPR015943">
    <property type="entry name" value="WD40/YVTN_repeat-like_dom_sf"/>
</dbReference>
<dbReference type="GO" id="GO:0032040">
    <property type="term" value="C:small-subunit processome"/>
    <property type="evidence" value="ECO:0007669"/>
    <property type="project" value="TreeGrafter"/>
</dbReference>
<evidence type="ECO:0000256" key="1">
    <source>
        <dbReference type="SAM" id="MobiDB-lite"/>
    </source>
</evidence>
<dbReference type="EMBL" id="JABANO010019939">
    <property type="protein sequence ID" value="KAF4729316.1"/>
    <property type="molecule type" value="Genomic_DNA"/>
</dbReference>
<reference evidence="2 3" key="1">
    <citation type="submission" date="2020-04" db="EMBL/GenBank/DDBJ databases">
        <title>Perkinsus olseni comparative genomics.</title>
        <authorList>
            <person name="Bogema D.R."/>
        </authorList>
    </citation>
    <scope>NUCLEOTIDE SEQUENCE [LARGE SCALE GENOMIC DNA]</scope>
    <source>
        <strain evidence="2 3">ATCC PRA-207</strain>
    </source>
</reference>
<keyword evidence="3" id="KW-1185">Reference proteome</keyword>
<evidence type="ECO:0000313" key="2">
    <source>
        <dbReference type="EMBL" id="KAF4729316.1"/>
    </source>
</evidence>
<feature type="region of interest" description="Disordered" evidence="1">
    <location>
        <begin position="629"/>
        <end position="649"/>
    </location>
</feature>
<comment type="caution">
    <text evidence="2">The sequence shown here is derived from an EMBL/GenBank/DDBJ whole genome shotgun (WGS) entry which is preliminary data.</text>
</comment>
<dbReference type="PANTHER" id="PTHR44163">
    <property type="entry name" value="U3 SMALL NUCLEOLAR RNA-ASSOCIATED PROTEIN 4 HOMOLOG"/>
    <property type="match status" value="1"/>
</dbReference>
<dbReference type="InterPro" id="IPR046351">
    <property type="entry name" value="UTP4"/>
</dbReference>
<dbReference type="Gene3D" id="2.130.10.10">
    <property type="entry name" value="YVTN repeat-like/Quinoprotein amine dehydrogenase"/>
    <property type="match status" value="2"/>
</dbReference>
<dbReference type="GO" id="GO:0003723">
    <property type="term" value="F:RNA binding"/>
    <property type="evidence" value="ECO:0007669"/>
    <property type="project" value="TreeGrafter"/>
</dbReference>
<name>A0A7J6SA96_PEROL</name>
<gene>
    <name evidence="2" type="primary">CIRH1A_1</name>
    <name evidence="2" type="ORF">FOZ63_001835</name>
</gene>
<evidence type="ECO:0000313" key="3">
    <source>
        <dbReference type="Proteomes" id="UP000553632"/>
    </source>
</evidence>
<proteinExistence type="predicted"/>
<dbReference type="AlphaFoldDB" id="A0A7J6SA96"/>
<accession>A0A7J6SA96</accession>
<feature type="non-terminal residue" evidence="2">
    <location>
        <position position="1"/>
    </location>
</feature>
<dbReference type="GO" id="GO:0000462">
    <property type="term" value="P:maturation of SSU-rRNA from tricistronic rRNA transcript (SSU-rRNA, 5.8S rRNA, LSU-rRNA)"/>
    <property type="evidence" value="ECO:0007669"/>
    <property type="project" value="InterPro"/>
</dbReference>
<dbReference type="GO" id="GO:0034455">
    <property type="term" value="C:t-UTP complex"/>
    <property type="evidence" value="ECO:0007669"/>
    <property type="project" value="TreeGrafter"/>
</dbReference>
<dbReference type="Proteomes" id="UP000553632">
    <property type="component" value="Unassembled WGS sequence"/>
</dbReference>
<dbReference type="PANTHER" id="PTHR44163:SF1">
    <property type="entry name" value="U3 SMALL NUCLEOLAR RNA-ASSOCIATED PROTEIN 4 HOMOLOG"/>
    <property type="match status" value="1"/>
</dbReference>
<dbReference type="GO" id="GO:0030686">
    <property type="term" value="C:90S preribosome"/>
    <property type="evidence" value="ECO:0007669"/>
    <property type="project" value="InterPro"/>
</dbReference>
<dbReference type="InterPro" id="IPR036322">
    <property type="entry name" value="WD40_repeat_dom_sf"/>
</dbReference>